<evidence type="ECO:0000259" key="2">
    <source>
        <dbReference type="PROSITE" id="PS50846"/>
    </source>
</evidence>
<dbReference type="PANTHER" id="PTHR46119">
    <property type="entry name" value="OS08G0405700 PROTEIN"/>
    <property type="match status" value="1"/>
</dbReference>
<dbReference type="InterPro" id="IPR036163">
    <property type="entry name" value="HMA_dom_sf"/>
</dbReference>
<dbReference type="Pfam" id="PF00403">
    <property type="entry name" value="HMA"/>
    <property type="match status" value="1"/>
</dbReference>
<comment type="caution">
    <text evidence="3">The sequence shown here is derived from an EMBL/GenBank/DDBJ whole genome shotgun (WGS) entry which is preliminary data.</text>
</comment>
<proteinExistence type="predicted"/>
<evidence type="ECO:0000313" key="4">
    <source>
        <dbReference type="Proteomes" id="UP001370490"/>
    </source>
</evidence>
<accession>A0AAN8W5M6</accession>
<dbReference type="Gene3D" id="3.30.70.100">
    <property type="match status" value="1"/>
</dbReference>
<sequence length="305" mass="33103">MKRLDFSCASQASTAICLSMDHNQPSSSTTIHLGGRAIDRHNPIIGDGRRFINATKALAPCTSQTLPINPKPYHQLNNNNNTKKKKKKISSDTSTSKSVKFVGADHQNGVEKTSQVYRRSFSGPSDLVLRNSRGNKFGELISPLDSSRYLLGENNAGSIDALSDFDPVSSLVPFKHSTTNKLLNPDDNLAVKQQSSSCSSSSSRSADQVIQMIRYSVPQPKVVVLRVSLHCKGCEGKVRKHISRMQGVTSFNIDFAAKKVTVVGDVTPLGVLASISKVKNAQLWTPSMPNSHPSTISSTTKNKAH</sequence>
<dbReference type="AlphaFoldDB" id="A0AAN8W5M6"/>
<name>A0AAN8W5M6_9MAGN</name>
<organism evidence="3 4">
    <name type="scientific">Dillenia turbinata</name>
    <dbReference type="NCBI Taxonomy" id="194707"/>
    <lineage>
        <taxon>Eukaryota</taxon>
        <taxon>Viridiplantae</taxon>
        <taxon>Streptophyta</taxon>
        <taxon>Embryophyta</taxon>
        <taxon>Tracheophyta</taxon>
        <taxon>Spermatophyta</taxon>
        <taxon>Magnoliopsida</taxon>
        <taxon>eudicotyledons</taxon>
        <taxon>Gunneridae</taxon>
        <taxon>Pentapetalae</taxon>
        <taxon>Dilleniales</taxon>
        <taxon>Dilleniaceae</taxon>
        <taxon>Dillenia</taxon>
    </lineage>
</organism>
<feature type="domain" description="HMA" evidence="2">
    <location>
        <begin position="220"/>
        <end position="286"/>
    </location>
</feature>
<gene>
    <name evidence="3" type="ORF">RJ641_024816</name>
</gene>
<evidence type="ECO:0000313" key="3">
    <source>
        <dbReference type="EMBL" id="KAK6943714.1"/>
    </source>
</evidence>
<dbReference type="InterPro" id="IPR044526">
    <property type="entry name" value="NAKR1-3"/>
</dbReference>
<dbReference type="CDD" id="cd00371">
    <property type="entry name" value="HMA"/>
    <property type="match status" value="1"/>
</dbReference>
<keyword evidence="4" id="KW-1185">Reference proteome</keyword>
<feature type="region of interest" description="Disordered" evidence="1">
    <location>
        <begin position="284"/>
        <end position="305"/>
    </location>
</feature>
<dbReference type="InterPro" id="IPR006121">
    <property type="entry name" value="HMA_dom"/>
</dbReference>
<dbReference type="EMBL" id="JBAMMX010000003">
    <property type="protein sequence ID" value="KAK6943714.1"/>
    <property type="molecule type" value="Genomic_DNA"/>
</dbReference>
<dbReference type="Proteomes" id="UP001370490">
    <property type="component" value="Unassembled WGS sequence"/>
</dbReference>
<dbReference type="GO" id="GO:0046872">
    <property type="term" value="F:metal ion binding"/>
    <property type="evidence" value="ECO:0007669"/>
    <property type="project" value="InterPro"/>
</dbReference>
<protein>
    <submittedName>
        <fullName evidence="3">Heavy metal-associated domain, HMA</fullName>
    </submittedName>
</protein>
<dbReference type="PANTHER" id="PTHR46119:SF15">
    <property type="entry name" value="PROTEIN SODIUM POTASSIUM ROOT DEFECTIVE 2"/>
    <property type="match status" value="1"/>
</dbReference>
<feature type="region of interest" description="Disordered" evidence="1">
    <location>
        <begin position="66"/>
        <end position="97"/>
    </location>
</feature>
<evidence type="ECO:0000256" key="1">
    <source>
        <dbReference type="SAM" id="MobiDB-lite"/>
    </source>
</evidence>
<dbReference type="PROSITE" id="PS50846">
    <property type="entry name" value="HMA_2"/>
    <property type="match status" value="1"/>
</dbReference>
<reference evidence="3 4" key="1">
    <citation type="submission" date="2023-12" db="EMBL/GenBank/DDBJ databases">
        <title>A high-quality genome assembly for Dillenia turbinata (Dilleniales).</title>
        <authorList>
            <person name="Chanderbali A."/>
        </authorList>
    </citation>
    <scope>NUCLEOTIDE SEQUENCE [LARGE SCALE GENOMIC DNA]</scope>
    <source>
        <strain evidence="3">LSX21</strain>
        <tissue evidence="3">Leaf</tissue>
    </source>
</reference>
<dbReference type="SUPFAM" id="SSF55008">
    <property type="entry name" value="HMA, heavy metal-associated domain"/>
    <property type="match status" value="1"/>
</dbReference>